<dbReference type="Proteomes" id="UP000257030">
    <property type="component" value="Unassembled WGS sequence"/>
</dbReference>
<dbReference type="GO" id="GO:0004175">
    <property type="term" value="F:endopeptidase activity"/>
    <property type="evidence" value="ECO:0007669"/>
    <property type="project" value="UniProtKB-ARBA"/>
</dbReference>
<dbReference type="OrthoDB" id="9782250at2"/>
<dbReference type="Pfam" id="PF02517">
    <property type="entry name" value="Rce1-like"/>
    <property type="match status" value="1"/>
</dbReference>
<feature type="transmembrane region" description="Helical" evidence="1">
    <location>
        <begin position="75"/>
        <end position="95"/>
    </location>
</feature>
<protein>
    <recommendedName>
        <fullName evidence="2">CAAX prenyl protease 2/Lysostaphin resistance protein A-like domain-containing protein</fullName>
    </recommendedName>
</protein>
<keyword evidence="4" id="KW-1185">Reference proteome</keyword>
<keyword evidence="1" id="KW-1133">Transmembrane helix</keyword>
<proteinExistence type="predicted"/>
<evidence type="ECO:0000313" key="3">
    <source>
        <dbReference type="EMBL" id="REC73075.1"/>
    </source>
</evidence>
<keyword evidence="1" id="KW-0812">Transmembrane</keyword>
<evidence type="ECO:0000313" key="4">
    <source>
        <dbReference type="Proteomes" id="UP000257030"/>
    </source>
</evidence>
<dbReference type="RefSeq" id="WP_116014877.1">
    <property type="nucleotide sequence ID" value="NZ_QNUH01000030.1"/>
</dbReference>
<dbReference type="EMBL" id="QNUH01000030">
    <property type="protein sequence ID" value="REC73075.1"/>
    <property type="molecule type" value="Genomic_DNA"/>
</dbReference>
<gene>
    <name evidence="3" type="ORF">DRF60_19805</name>
</gene>
<reference evidence="3 4" key="1">
    <citation type="journal article" date="2010" name="Syst. Appl. Microbiol.">
        <title>Four new species of Chryseobacterium from the rhizosphere of coastal sand dune plants, Chryseobacterium elymi sp. nov., Chryseobacterium hagamense sp. nov., Chryseobacterium lathyri sp. nov. and Chryseobacterium rhizosphaerae sp. nov.</title>
        <authorList>
            <person name="Cho S.H."/>
            <person name="Lee K.S."/>
            <person name="Shin D.S."/>
            <person name="Han J.H."/>
            <person name="Park K.S."/>
            <person name="Lee C.H."/>
            <person name="Park K.H."/>
            <person name="Kim S.B."/>
        </authorList>
    </citation>
    <scope>NUCLEOTIDE SEQUENCE [LARGE SCALE GENOMIC DNA]</scope>
    <source>
        <strain evidence="3 4">KCTC 22547</strain>
    </source>
</reference>
<feature type="domain" description="CAAX prenyl protease 2/Lysostaphin resistance protein A-like" evidence="2">
    <location>
        <begin position="114"/>
        <end position="202"/>
    </location>
</feature>
<evidence type="ECO:0000259" key="2">
    <source>
        <dbReference type="Pfam" id="PF02517"/>
    </source>
</evidence>
<name>A0A3D9D500_9FLAO</name>
<dbReference type="GO" id="GO:0080120">
    <property type="term" value="P:CAAX-box protein maturation"/>
    <property type="evidence" value="ECO:0007669"/>
    <property type="project" value="UniProtKB-ARBA"/>
</dbReference>
<organism evidence="3 4">
    <name type="scientific">Chryseobacterium elymi</name>
    <dbReference type="NCBI Taxonomy" id="395936"/>
    <lineage>
        <taxon>Bacteria</taxon>
        <taxon>Pseudomonadati</taxon>
        <taxon>Bacteroidota</taxon>
        <taxon>Flavobacteriia</taxon>
        <taxon>Flavobacteriales</taxon>
        <taxon>Weeksellaceae</taxon>
        <taxon>Chryseobacterium group</taxon>
        <taxon>Chryseobacterium</taxon>
    </lineage>
</organism>
<feature type="transmembrane region" description="Helical" evidence="1">
    <location>
        <begin position="7"/>
        <end position="32"/>
    </location>
</feature>
<comment type="caution">
    <text evidence="3">The sequence shown here is derived from an EMBL/GenBank/DDBJ whole genome shotgun (WGS) entry which is preliminary data.</text>
</comment>
<dbReference type="InterPro" id="IPR003675">
    <property type="entry name" value="Rce1/LyrA-like_dom"/>
</dbReference>
<evidence type="ECO:0000256" key="1">
    <source>
        <dbReference type="SAM" id="Phobius"/>
    </source>
</evidence>
<accession>A0A3D9D500</accession>
<feature type="transmembrane region" description="Helical" evidence="1">
    <location>
        <begin position="168"/>
        <end position="184"/>
    </location>
</feature>
<feature type="transmembrane region" description="Helical" evidence="1">
    <location>
        <begin position="44"/>
        <end position="63"/>
    </location>
</feature>
<sequence length="207" mass="24539">MKRRSNYAYLVLLIILYFLLDFIINFIFIKLLGGYDNRINYDLSVIYSRLFVAFIFIIAIVINRKIFDYLKFKEVSVKKILLLLVGSIIYSFIIVFIKNQNITEYSFHWSQNNNYFLLSAIFVAPFYEEIINKGLPIEYLLRKNASPIFITIIISVLFSLIHLPSIEQVFYALILGIITSLIYIKERNLIYPIVFHFVYNFIVLCTY</sequence>
<dbReference type="AlphaFoldDB" id="A0A3D9D500"/>
<feature type="transmembrane region" description="Helical" evidence="1">
    <location>
        <begin position="144"/>
        <end position="162"/>
    </location>
</feature>
<keyword evidence="1" id="KW-0472">Membrane</keyword>